<dbReference type="Proteomes" id="UP000244527">
    <property type="component" value="Chromosome"/>
</dbReference>
<keyword evidence="1" id="KW-0732">Signal</keyword>
<dbReference type="KEGG" id="ffa:FFWV33_05720"/>
<evidence type="ECO:0008006" key="4">
    <source>
        <dbReference type="Google" id="ProtNLM"/>
    </source>
</evidence>
<accession>A0A2S1LBD8</accession>
<dbReference type="RefSeq" id="WP_108740017.1">
    <property type="nucleotide sequence ID" value="NZ_CP020918.1"/>
</dbReference>
<proteinExistence type="predicted"/>
<keyword evidence="3" id="KW-1185">Reference proteome</keyword>
<evidence type="ECO:0000313" key="3">
    <source>
        <dbReference type="Proteomes" id="UP000244527"/>
    </source>
</evidence>
<feature type="chain" id="PRO_5015703198" description="Lipid A deacylase LpxR family protein" evidence="1">
    <location>
        <begin position="21"/>
        <end position="320"/>
    </location>
</feature>
<reference evidence="2 3" key="1">
    <citation type="submission" date="2017-04" db="EMBL/GenBank/DDBJ databases">
        <title>Compelte genome sequence of WV33.</title>
        <authorList>
            <person name="Lee P.C."/>
        </authorList>
    </citation>
    <scope>NUCLEOTIDE SEQUENCE [LARGE SCALE GENOMIC DNA]</scope>
    <source>
        <strain evidence="2 3">WV33</strain>
    </source>
</reference>
<organism evidence="2 3">
    <name type="scientific">Flavobacterium faecale</name>
    <dbReference type="NCBI Taxonomy" id="1355330"/>
    <lineage>
        <taxon>Bacteria</taxon>
        <taxon>Pseudomonadati</taxon>
        <taxon>Bacteroidota</taxon>
        <taxon>Flavobacteriia</taxon>
        <taxon>Flavobacteriales</taxon>
        <taxon>Flavobacteriaceae</taxon>
        <taxon>Flavobacterium</taxon>
    </lineage>
</organism>
<dbReference type="Pfam" id="PF09982">
    <property type="entry name" value="LpxR"/>
    <property type="match status" value="1"/>
</dbReference>
<name>A0A2S1LBD8_9FLAO</name>
<evidence type="ECO:0000256" key="1">
    <source>
        <dbReference type="SAM" id="SignalP"/>
    </source>
</evidence>
<feature type="signal peptide" evidence="1">
    <location>
        <begin position="1"/>
        <end position="20"/>
    </location>
</feature>
<dbReference type="Gene3D" id="2.40.128.140">
    <property type="entry name" value="Outer membrane protein"/>
    <property type="match status" value="1"/>
</dbReference>
<dbReference type="EMBL" id="CP020918">
    <property type="protein sequence ID" value="AWG21065.1"/>
    <property type="molecule type" value="Genomic_DNA"/>
</dbReference>
<dbReference type="InterPro" id="IPR037107">
    <property type="entry name" value="Put_OMP_sf"/>
</dbReference>
<dbReference type="AlphaFoldDB" id="A0A2S1LBD8"/>
<sequence length="320" mass="36895">MKIFFRILSFFLLCSTTSWSQKNNAEIGLVTDNDLYTSSKNDMYYTNGLELFYRHIVESQNPEVAKKTVTFKVGQYIYTPRFVNTPEISIMDRPYAGYLFGELGQSLFFKKESVFQADVRLGYLGPNSFGRQTQNNFHKIVGYPKLLGWEHQIQNALAIQTHFLYSKKLFRERNNQFTDVHFRSEANLGTIFTGVSTGLITRIGFKKLTRIYDSNLYGASVGSNESEFYAYVSTSVNYQLYDATIEGSLFNNNSPVTFDLVPFRFNGEAGIKYRKNNLNLYYTFMYRGRELVHPTNTGYFYGSVGISYLLNTKNKANKKP</sequence>
<dbReference type="InterPro" id="IPR018707">
    <property type="entry name" value="LpxR"/>
</dbReference>
<evidence type="ECO:0000313" key="2">
    <source>
        <dbReference type="EMBL" id="AWG21065.1"/>
    </source>
</evidence>
<gene>
    <name evidence="2" type="ORF">FFWV33_05720</name>
</gene>
<dbReference type="OrthoDB" id="622552at2"/>
<protein>
    <recommendedName>
        <fullName evidence="4">Lipid A deacylase LpxR family protein</fullName>
    </recommendedName>
</protein>